<dbReference type="OrthoDB" id="5795902at2759"/>
<proteinExistence type="predicted"/>
<dbReference type="PROSITE" id="PS51157">
    <property type="entry name" value="ZF_UBR"/>
    <property type="match status" value="1"/>
</dbReference>
<feature type="region of interest" description="Disordered" evidence="5">
    <location>
        <begin position="237"/>
        <end position="289"/>
    </location>
</feature>
<dbReference type="Proteomes" id="UP000620104">
    <property type="component" value="Unassembled WGS sequence"/>
</dbReference>
<reference evidence="7" key="1">
    <citation type="submission" date="2020-07" db="EMBL/GenBank/DDBJ databases">
        <title>Draft Genome Sequence of a Deep-Sea Yeast, Naganishia (Cryptococcus) liquefaciens strain N6.</title>
        <authorList>
            <person name="Han Y.W."/>
            <person name="Kajitani R."/>
            <person name="Morimoto H."/>
            <person name="Parhat M."/>
            <person name="Tsubouchi H."/>
            <person name="Bakenova O."/>
            <person name="Ogata M."/>
            <person name="Argunhan B."/>
            <person name="Aoki R."/>
            <person name="Kajiwara S."/>
            <person name="Itoh T."/>
            <person name="Iwasaki H."/>
        </authorList>
    </citation>
    <scope>NUCLEOTIDE SEQUENCE</scope>
    <source>
        <strain evidence="7">N6</strain>
    </source>
</reference>
<evidence type="ECO:0000259" key="6">
    <source>
        <dbReference type="PROSITE" id="PS51157"/>
    </source>
</evidence>
<keyword evidence="2" id="KW-0863">Zinc-finger</keyword>
<feature type="region of interest" description="Disordered" evidence="5">
    <location>
        <begin position="351"/>
        <end position="376"/>
    </location>
</feature>
<name>A0A8H3TRN5_9TREE</name>
<dbReference type="GO" id="GO:0061630">
    <property type="term" value="F:ubiquitin protein ligase activity"/>
    <property type="evidence" value="ECO:0007669"/>
    <property type="project" value="InterPro"/>
</dbReference>
<dbReference type="AlphaFoldDB" id="A0A8H3TRN5"/>
<keyword evidence="8" id="KW-1185">Reference proteome</keyword>
<keyword evidence="3" id="KW-0862">Zinc</keyword>
<dbReference type="EMBL" id="BLZA01000017">
    <property type="protein sequence ID" value="GHJ85942.1"/>
    <property type="molecule type" value="Genomic_DNA"/>
</dbReference>
<dbReference type="InterPro" id="IPR001965">
    <property type="entry name" value="Znf_PHD"/>
</dbReference>
<keyword evidence="1" id="KW-0479">Metal-binding</keyword>
<accession>A0A8H3TRN5</accession>
<evidence type="ECO:0000256" key="4">
    <source>
        <dbReference type="PROSITE-ProRule" id="PRU00508"/>
    </source>
</evidence>
<dbReference type="PROSITE" id="PS01359">
    <property type="entry name" value="ZF_PHD_1"/>
    <property type="match status" value="1"/>
</dbReference>
<sequence>MSRPSPAPDSITTLPAHLDAQAALRREAHDWMPYRVDQCSYARGPLRQRISSCRTCGTEDAPVGVCDACAVSCHAEHDLVELFTRRDFTCDCPTSHRARCALLGAAQPRNTGNTYGRNFLGEFCRCERGKRYDPMDEAESMIECLACQDWFHESCLNLQDPCNPIPADTDTSSTTSSSTIESPLLPSTAYAHLVCSGCITAHPLLQRYAGTQGWCMVVPRENVDPAAAPEWAERWDVIGRREPSPPSSTKRARSPHGSPLVKRPRLSSSSPTATPPTPTSAAPKPCTLPAPNPLAQRILASFAASAAANADAAVPPSSSARARGDVFLLPSARENICTCASCMPDVQTLPFPLEDEPEYEPVEDSPGTLPCPPPPLVGFPLIPSPA</sequence>
<evidence type="ECO:0000256" key="3">
    <source>
        <dbReference type="ARBA" id="ARBA00022833"/>
    </source>
</evidence>
<dbReference type="InterPro" id="IPR047506">
    <property type="entry name" value="UBR7-like_UBR-box"/>
</dbReference>
<comment type="caution">
    <text evidence="7">The sequence shown here is derived from an EMBL/GenBank/DDBJ whole genome shotgun (WGS) entry which is preliminary data.</text>
</comment>
<gene>
    <name evidence="7" type="ORF">NliqN6_2344</name>
</gene>
<dbReference type="InterPro" id="IPR013083">
    <property type="entry name" value="Znf_RING/FYVE/PHD"/>
</dbReference>
<evidence type="ECO:0000313" key="7">
    <source>
        <dbReference type="EMBL" id="GHJ85942.1"/>
    </source>
</evidence>
<feature type="zinc finger region" description="UBR-type" evidence="4">
    <location>
        <begin position="37"/>
        <end position="105"/>
    </location>
</feature>
<organism evidence="7 8">
    <name type="scientific">Naganishia liquefaciens</name>
    <dbReference type="NCBI Taxonomy" id="104408"/>
    <lineage>
        <taxon>Eukaryota</taxon>
        <taxon>Fungi</taxon>
        <taxon>Dikarya</taxon>
        <taxon>Basidiomycota</taxon>
        <taxon>Agaricomycotina</taxon>
        <taxon>Tremellomycetes</taxon>
        <taxon>Filobasidiales</taxon>
        <taxon>Filobasidiaceae</taxon>
        <taxon>Naganishia</taxon>
    </lineage>
</organism>
<dbReference type="InterPro" id="IPR019786">
    <property type="entry name" value="Zinc_finger_PHD-type_CS"/>
</dbReference>
<dbReference type="SMART" id="SM00396">
    <property type="entry name" value="ZnF_UBR1"/>
    <property type="match status" value="1"/>
</dbReference>
<feature type="compositionally biased region" description="Acidic residues" evidence="5">
    <location>
        <begin position="353"/>
        <end position="363"/>
    </location>
</feature>
<dbReference type="CDD" id="cd19677">
    <property type="entry name" value="UBR-box_UBR7"/>
    <property type="match status" value="1"/>
</dbReference>
<evidence type="ECO:0000313" key="8">
    <source>
        <dbReference type="Proteomes" id="UP000620104"/>
    </source>
</evidence>
<dbReference type="SUPFAM" id="SSF57903">
    <property type="entry name" value="FYVE/PHD zinc finger"/>
    <property type="match status" value="1"/>
</dbReference>
<dbReference type="SMART" id="SM00249">
    <property type="entry name" value="PHD"/>
    <property type="match status" value="1"/>
</dbReference>
<dbReference type="InterPro" id="IPR003126">
    <property type="entry name" value="Znf_UBR"/>
</dbReference>
<dbReference type="GO" id="GO:0008270">
    <property type="term" value="F:zinc ion binding"/>
    <property type="evidence" value="ECO:0007669"/>
    <property type="project" value="UniProtKB-KW"/>
</dbReference>
<dbReference type="PANTHER" id="PTHR13513">
    <property type="entry name" value="E3 UBIQUITIN-PROTEIN LIGASE UBR7"/>
    <property type="match status" value="1"/>
</dbReference>
<dbReference type="InterPro" id="IPR040204">
    <property type="entry name" value="UBR7"/>
</dbReference>
<dbReference type="InterPro" id="IPR011011">
    <property type="entry name" value="Znf_FYVE_PHD"/>
</dbReference>
<dbReference type="Gene3D" id="3.30.40.10">
    <property type="entry name" value="Zinc/RING finger domain, C3HC4 (zinc finger)"/>
    <property type="match status" value="1"/>
</dbReference>
<dbReference type="Pfam" id="PF02207">
    <property type="entry name" value="zf-UBR"/>
    <property type="match status" value="1"/>
</dbReference>
<evidence type="ECO:0000256" key="1">
    <source>
        <dbReference type="ARBA" id="ARBA00022723"/>
    </source>
</evidence>
<evidence type="ECO:0000256" key="5">
    <source>
        <dbReference type="SAM" id="MobiDB-lite"/>
    </source>
</evidence>
<dbReference type="PANTHER" id="PTHR13513:SF9">
    <property type="entry name" value="E3 UBIQUITIN-PROTEIN LIGASE UBR7-RELATED"/>
    <property type="match status" value="1"/>
</dbReference>
<dbReference type="GO" id="GO:0005737">
    <property type="term" value="C:cytoplasm"/>
    <property type="evidence" value="ECO:0007669"/>
    <property type="project" value="TreeGrafter"/>
</dbReference>
<feature type="domain" description="UBR-type" evidence="6">
    <location>
        <begin position="37"/>
        <end position="105"/>
    </location>
</feature>
<evidence type="ECO:0000256" key="2">
    <source>
        <dbReference type="ARBA" id="ARBA00022771"/>
    </source>
</evidence>
<protein>
    <recommendedName>
        <fullName evidence="6">UBR-type domain-containing protein</fullName>
    </recommendedName>
</protein>